<evidence type="ECO:0000313" key="2">
    <source>
        <dbReference type="Proteomes" id="UP001054945"/>
    </source>
</evidence>
<gene>
    <name evidence="1" type="ORF">CEXT_519941</name>
</gene>
<dbReference type="EMBL" id="BPLR01017296">
    <property type="protein sequence ID" value="GIY90148.1"/>
    <property type="molecule type" value="Genomic_DNA"/>
</dbReference>
<accession>A0AAV4X687</accession>
<keyword evidence="2" id="KW-1185">Reference proteome</keyword>
<comment type="caution">
    <text evidence="1">The sequence shown here is derived from an EMBL/GenBank/DDBJ whole genome shotgun (WGS) entry which is preliminary data.</text>
</comment>
<name>A0AAV4X687_CAEEX</name>
<proteinExistence type="predicted"/>
<protein>
    <submittedName>
        <fullName evidence="1">Uncharacterized protein</fullName>
    </submittedName>
</protein>
<dbReference type="Proteomes" id="UP001054945">
    <property type="component" value="Unassembled WGS sequence"/>
</dbReference>
<evidence type="ECO:0000313" key="1">
    <source>
        <dbReference type="EMBL" id="GIY90148.1"/>
    </source>
</evidence>
<sequence length="120" mass="13485">MLLIYESVAATNRNGRVKPRLRKDSLRNRQSQKCTSQRIKFLSAAFHPHFCVKQPLMQTNARSCSSFTRVSPQPIETAELSPAFGKILSAADSRTNLRARGSSRVLNAHTRRSQTLRGIC</sequence>
<organism evidence="1 2">
    <name type="scientific">Caerostris extrusa</name>
    <name type="common">Bark spider</name>
    <name type="synonym">Caerostris bankana</name>
    <dbReference type="NCBI Taxonomy" id="172846"/>
    <lineage>
        <taxon>Eukaryota</taxon>
        <taxon>Metazoa</taxon>
        <taxon>Ecdysozoa</taxon>
        <taxon>Arthropoda</taxon>
        <taxon>Chelicerata</taxon>
        <taxon>Arachnida</taxon>
        <taxon>Araneae</taxon>
        <taxon>Araneomorphae</taxon>
        <taxon>Entelegynae</taxon>
        <taxon>Araneoidea</taxon>
        <taxon>Araneidae</taxon>
        <taxon>Caerostris</taxon>
    </lineage>
</organism>
<reference evidence="1 2" key="1">
    <citation type="submission" date="2021-06" db="EMBL/GenBank/DDBJ databases">
        <title>Caerostris extrusa draft genome.</title>
        <authorList>
            <person name="Kono N."/>
            <person name="Arakawa K."/>
        </authorList>
    </citation>
    <scope>NUCLEOTIDE SEQUENCE [LARGE SCALE GENOMIC DNA]</scope>
</reference>
<dbReference type="AlphaFoldDB" id="A0AAV4X687"/>